<sequence>MAKIFVSESIVINEKVEDIYAYLREFKNWPEWSPWLLAEPDYQLDFGNNAYSWKGKFVGSGRMEIVKETPYRQIDFSLEFFKPWRSKADVSLLIEEHDGVAKVTWSMESKLPFFLFWMKRPMTQFISMDYQRGLKMLRELLEEGQIYSVLDFVGEQEIEGTRYIGIERHCAISAIETAMGEDFKKLMTWVEKADASVLPEDARKPFSIYQKWDVNKSVVHYRVCYPLRHDARVEVPYGFVMGERPSCHAYVIGHTGAYRHLGNAWAAGMMRARARLFKQSKSVMPFEKYVTLPEERGEKAAITLVCFPLK</sequence>
<organism evidence="1 2">
    <name type="scientific">Rubritalea spongiae</name>
    <dbReference type="NCBI Taxonomy" id="430797"/>
    <lineage>
        <taxon>Bacteria</taxon>
        <taxon>Pseudomonadati</taxon>
        <taxon>Verrucomicrobiota</taxon>
        <taxon>Verrucomicrobiia</taxon>
        <taxon>Verrucomicrobiales</taxon>
        <taxon>Rubritaleaceae</taxon>
        <taxon>Rubritalea</taxon>
    </lineage>
</organism>
<dbReference type="CDD" id="cd07818">
    <property type="entry name" value="SRPBCC_1"/>
    <property type="match status" value="1"/>
</dbReference>
<keyword evidence="2" id="KW-1185">Reference proteome</keyword>
<dbReference type="InterPro" id="IPR011256">
    <property type="entry name" value="Reg_factor_effector_dom_sf"/>
</dbReference>
<evidence type="ECO:0000313" key="2">
    <source>
        <dbReference type="Proteomes" id="UP001597297"/>
    </source>
</evidence>
<reference evidence="2" key="1">
    <citation type="journal article" date="2019" name="Int. J. Syst. Evol. Microbiol.">
        <title>The Global Catalogue of Microorganisms (GCM) 10K type strain sequencing project: providing services to taxonomists for standard genome sequencing and annotation.</title>
        <authorList>
            <consortium name="The Broad Institute Genomics Platform"/>
            <consortium name="The Broad Institute Genome Sequencing Center for Infectious Disease"/>
            <person name="Wu L."/>
            <person name="Ma J."/>
        </authorList>
    </citation>
    <scope>NUCLEOTIDE SEQUENCE [LARGE SCALE GENOMIC DNA]</scope>
    <source>
        <strain evidence="2">JCM 16545</strain>
    </source>
</reference>
<dbReference type="InterPro" id="IPR019587">
    <property type="entry name" value="Polyketide_cyclase/dehydratase"/>
</dbReference>
<comment type="caution">
    <text evidence="1">The sequence shown here is derived from an EMBL/GenBank/DDBJ whole genome shotgun (WGS) entry which is preliminary data.</text>
</comment>
<dbReference type="SUPFAM" id="SSF55136">
    <property type="entry name" value="Probable bacterial effector-binding domain"/>
    <property type="match status" value="1"/>
</dbReference>
<dbReference type="Gene3D" id="3.30.530.20">
    <property type="match status" value="1"/>
</dbReference>
<gene>
    <name evidence="1" type="ORF">ACFSQZ_04105</name>
</gene>
<dbReference type="Proteomes" id="UP001597297">
    <property type="component" value="Unassembled WGS sequence"/>
</dbReference>
<evidence type="ECO:0000313" key="1">
    <source>
        <dbReference type="EMBL" id="MFD2275644.1"/>
    </source>
</evidence>
<dbReference type="Pfam" id="PF10604">
    <property type="entry name" value="Polyketide_cyc2"/>
    <property type="match status" value="1"/>
</dbReference>
<protein>
    <submittedName>
        <fullName evidence="1">SRPBCC family protein</fullName>
    </submittedName>
</protein>
<dbReference type="EMBL" id="JBHUJC010000011">
    <property type="protein sequence ID" value="MFD2275644.1"/>
    <property type="molecule type" value="Genomic_DNA"/>
</dbReference>
<accession>A0ABW5E0T1</accession>
<proteinExistence type="predicted"/>
<dbReference type="InterPro" id="IPR023393">
    <property type="entry name" value="START-like_dom_sf"/>
</dbReference>
<dbReference type="Gene3D" id="3.20.80.10">
    <property type="entry name" value="Regulatory factor, effector binding domain"/>
    <property type="match status" value="1"/>
</dbReference>
<name>A0ABW5E0T1_9BACT</name>
<dbReference type="SUPFAM" id="SSF55961">
    <property type="entry name" value="Bet v1-like"/>
    <property type="match status" value="1"/>
</dbReference>
<dbReference type="RefSeq" id="WP_377094785.1">
    <property type="nucleotide sequence ID" value="NZ_JBHSJM010000001.1"/>
</dbReference>